<evidence type="ECO:0000256" key="1">
    <source>
        <dbReference type="ARBA" id="ARBA00023015"/>
    </source>
</evidence>
<dbReference type="GO" id="GO:0045892">
    <property type="term" value="P:negative regulation of DNA-templated transcription"/>
    <property type="evidence" value="ECO:0007669"/>
    <property type="project" value="TreeGrafter"/>
</dbReference>
<dbReference type="SUPFAM" id="SSF46785">
    <property type="entry name" value="Winged helix' DNA-binding domain"/>
    <property type="match status" value="1"/>
</dbReference>
<dbReference type="SMART" id="SM00866">
    <property type="entry name" value="UTRA"/>
    <property type="match status" value="1"/>
</dbReference>
<proteinExistence type="predicted"/>
<dbReference type="InterPro" id="IPR050679">
    <property type="entry name" value="Bact_HTH_transcr_reg"/>
</dbReference>
<sequence length="268" mass="29484">MEINPGVAESPSRQIADQLRSAIRAGTYPPGERLPSIPSLAEGYGVARQTVQRAIDQLRVEGLVLTRPGSGTFVRGSRRQMHRLSRARYGRARGYHRDMPVRYRQHVISVGRQGAPEDVAHAFGVEAGTELVVRRHVLHLGDQPAEVGTTWLLPTEVAGSGLETLDTVRGPLYLAVEEATGRRYARARDHITARQPTRQEAELLRVRPDTPVLVLLHVASDQKGDPIEVTQATWPGPGTMLVDEYPVPQGPERPDPREDDGGFDIVLA</sequence>
<dbReference type="AlphaFoldDB" id="A0A8J3J2V6"/>
<accession>A0A8J3J2V6</accession>
<keyword evidence="1" id="KW-0805">Transcription regulation</keyword>
<dbReference type="EMBL" id="BOMB01000010">
    <property type="protein sequence ID" value="GID11095.1"/>
    <property type="molecule type" value="Genomic_DNA"/>
</dbReference>
<dbReference type="Gene3D" id="3.40.1410.10">
    <property type="entry name" value="Chorismate lyase-like"/>
    <property type="match status" value="1"/>
</dbReference>
<reference evidence="6" key="1">
    <citation type="submission" date="2021-01" db="EMBL/GenBank/DDBJ databases">
        <title>Whole genome shotgun sequence of Actinocatenispora rupis NBRC 107355.</title>
        <authorList>
            <person name="Komaki H."/>
            <person name="Tamura T."/>
        </authorList>
    </citation>
    <scope>NUCLEOTIDE SEQUENCE</scope>
    <source>
        <strain evidence="6">NBRC 107355</strain>
    </source>
</reference>
<dbReference type="Proteomes" id="UP000612808">
    <property type="component" value="Unassembled WGS sequence"/>
</dbReference>
<feature type="domain" description="HTH gntR-type" evidence="5">
    <location>
        <begin position="9"/>
        <end position="77"/>
    </location>
</feature>
<dbReference type="InterPro" id="IPR000524">
    <property type="entry name" value="Tscrpt_reg_HTH_GntR"/>
</dbReference>
<evidence type="ECO:0000256" key="3">
    <source>
        <dbReference type="ARBA" id="ARBA00023163"/>
    </source>
</evidence>
<keyword evidence="2" id="KW-0238">DNA-binding</keyword>
<evidence type="ECO:0000256" key="2">
    <source>
        <dbReference type="ARBA" id="ARBA00023125"/>
    </source>
</evidence>
<keyword evidence="3" id="KW-0804">Transcription</keyword>
<gene>
    <name evidence="6" type="ORF">Aru02nite_19840</name>
</gene>
<organism evidence="6 7">
    <name type="scientific">Actinocatenispora rupis</name>
    <dbReference type="NCBI Taxonomy" id="519421"/>
    <lineage>
        <taxon>Bacteria</taxon>
        <taxon>Bacillati</taxon>
        <taxon>Actinomycetota</taxon>
        <taxon>Actinomycetes</taxon>
        <taxon>Micromonosporales</taxon>
        <taxon>Micromonosporaceae</taxon>
        <taxon>Actinocatenispora</taxon>
    </lineage>
</organism>
<dbReference type="InterPro" id="IPR036388">
    <property type="entry name" value="WH-like_DNA-bd_sf"/>
</dbReference>
<dbReference type="RefSeq" id="WP_203656871.1">
    <property type="nucleotide sequence ID" value="NZ_BAAAZM010000019.1"/>
</dbReference>
<dbReference type="Pfam" id="PF07702">
    <property type="entry name" value="UTRA"/>
    <property type="match status" value="1"/>
</dbReference>
<dbReference type="Pfam" id="PF00392">
    <property type="entry name" value="GntR"/>
    <property type="match status" value="1"/>
</dbReference>
<keyword evidence="7" id="KW-1185">Reference proteome</keyword>
<dbReference type="PRINTS" id="PR00035">
    <property type="entry name" value="HTHGNTR"/>
</dbReference>
<name>A0A8J3J2V6_9ACTN</name>
<comment type="caution">
    <text evidence="6">The sequence shown here is derived from an EMBL/GenBank/DDBJ whole genome shotgun (WGS) entry which is preliminary data.</text>
</comment>
<dbReference type="InterPro" id="IPR028978">
    <property type="entry name" value="Chorismate_lyase_/UTRA_dom_sf"/>
</dbReference>
<dbReference type="CDD" id="cd07377">
    <property type="entry name" value="WHTH_GntR"/>
    <property type="match status" value="1"/>
</dbReference>
<evidence type="ECO:0000256" key="4">
    <source>
        <dbReference type="SAM" id="MobiDB-lite"/>
    </source>
</evidence>
<dbReference type="InterPro" id="IPR011663">
    <property type="entry name" value="UTRA"/>
</dbReference>
<dbReference type="PANTHER" id="PTHR44846">
    <property type="entry name" value="MANNOSYL-D-GLYCERATE TRANSPORT/METABOLISM SYSTEM REPRESSOR MNGR-RELATED"/>
    <property type="match status" value="1"/>
</dbReference>
<feature type="region of interest" description="Disordered" evidence="4">
    <location>
        <begin position="245"/>
        <end position="268"/>
    </location>
</feature>
<evidence type="ECO:0000313" key="6">
    <source>
        <dbReference type="EMBL" id="GID11095.1"/>
    </source>
</evidence>
<dbReference type="InterPro" id="IPR036390">
    <property type="entry name" value="WH_DNA-bd_sf"/>
</dbReference>
<dbReference type="SMART" id="SM00345">
    <property type="entry name" value="HTH_GNTR"/>
    <property type="match status" value="1"/>
</dbReference>
<dbReference type="GO" id="GO:0003677">
    <property type="term" value="F:DNA binding"/>
    <property type="evidence" value="ECO:0007669"/>
    <property type="project" value="UniProtKB-KW"/>
</dbReference>
<evidence type="ECO:0000313" key="7">
    <source>
        <dbReference type="Proteomes" id="UP000612808"/>
    </source>
</evidence>
<dbReference type="PROSITE" id="PS50949">
    <property type="entry name" value="HTH_GNTR"/>
    <property type="match status" value="1"/>
</dbReference>
<dbReference type="Gene3D" id="1.10.10.10">
    <property type="entry name" value="Winged helix-like DNA-binding domain superfamily/Winged helix DNA-binding domain"/>
    <property type="match status" value="1"/>
</dbReference>
<dbReference type="GO" id="GO:0003700">
    <property type="term" value="F:DNA-binding transcription factor activity"/>
    <property type="evidence" value="ECO:0007669"/>
    <property type="project" value="InterPro"/>
</dbReference>
<protein>
    <submittedName>
        <fullName evidence="6">GntR family transcriptional regulator</fullName>
    </submittedName>
</protein>
<dbReference type="PANTHER" id="PTHR44846:SF17">
    <property type="entry name" value="GNTR-FAMILY TRANSCRIPTIONAL REGULATOR"/>
    <property type="match status" value="1"/>
</dbReference>
<dbReference type="SUPFAM" id="SSF64288">
    <property type="entry name" value="Chorismate lyase-like"/>
    <property type="match status" value="1"/>
</dbReference>
<evidence type="ECO:0000259" key="5">
    <source>
        <dbReference type="PROSITE" id="PS50949"/>
    </source>
</evidence>